<dbReference type="OrthoDB" id="2339190at2759"/>
<reference evidence="2 3" key="1">
    <citation type="journal article" date="2020" name="ISME J.">
        <title>Uncovering the hidden diversity of litter-decomposition mechanisms in mushroom-forming fungi.</title>
        <authorList>
            <person name="Floudas D."/>
            <person name="Bentzer J."/>
            <person name="Ahren D."/>
            <person name="Johansson T."/>
            <person name="Persson P."/>
            <person name="Tunlid A."/>
        </authorList>
    </citation>
    <scope>NUCLEOTIDE SEQUENCE [LARGE SCALE GENOMIC DNA]</scope>
    <source>
        <strain evidence="2 3">CBS 101986</strain>
    </source>
</reference>
<evidence type="ECO:0000313" key="2">
    <source>
        <dbReference type="EMBL" id="KAF5315398.1"/>
    </source>
</evidence>
<dbReference type="Proteomes" id="UP000567179">
    <property type="component" value="Unassembled WGS sequence"/>
</dbReference>
<organism evidence="2 3">
    <name type="scientific">Psilocybe cf. subviscida</name>
    <dbReference type="NCBI Taxonomy" id="2480587"/>
    <lineage>
        <taxon>Eukaryota</taxon>
        <taxon>Fungi</taxon>
        <taxon>Dikarya</taxon>
        <taxon>Basidiomycota</taxon>
        <taxon>Agaricomycotina</taxon>
        <taxon>Agaricomycetes</taxon>
        <taxon>Agaricomycetidae</taxon>
        <taxon>Agaricales</taxon>
        <taxon>Agaricineae</taxon>
        <taxon>Strophariaceae</taxon>
        <taxon>Psilocybe</taxon>
    </lineage>
</organism>
<accession>A0A8H5B3M1</accession>
<keyword evidence="3" id="KW-1185">Reference proteome</keyword>
<proteinExistence type="predicted"/>
<evidence type="ECO:0000313" key="3">
    <source>
        <dbReference type="Proteomes" id="UP000567179"/>
    </source>
</evidence>
<dbReference type="AlphaFoldDB" id="A0A8H5B3M1"/>
<evidence type="ECO:0000256" key="1">
    <source>
        <dbReference type="SAM" id="SignalP"/>
    </source>
</evidence>
<comment type="caution">
    <text evidence="2">The sequence shown here is derived from an EMBL/GenBank/DDBJ whole genome shotgun (WGS) entry which is preliminary data.</text>
</comment>
<protein>
    <submittedName>
        <fullName evidence="2">Uncharacterized protein</fullName>
    </submittedName>
</protein>
<gene>
    <name evidence="2" type="ORF">D9619_007408</name>
</gene>
<dbReference type="EMBL" id="JAACJJ010000043">
    <property type="protein sequence ID" value="KAF5315398.1"/>
    <property type="molecule type" value="Genomic_DNA"/>
</dbReference>
<sequence length="159" mass="17669">MLFHAISFQALLVTLLSLCISAYAGPCMPCQASNRRDTPWDSRGHHALSNRSGFSPKITNPTNGTIWNTGSDVVVTWDLRNMPTKTSNAKGTLLLGYLEDGSDDEHLNIERPLASNFDLKNGYVTFRCPPVDTRRDYITVLFGDSGNRSPRFSIVNMDD</sequence>
<feature type="signal peptide" evidence="1">
    <location>
        <begin position="1"/>
        <end position="24"/>
    </location>
</feature>
<feature type="chain" id="PRO_5033993823" evidence="1">
    <location>
        <begin position="25"/>
        <end position="159"/>
    </location>
</feature>
<name>A0A8H5B3M1_9AGAR</name>
<keyword evidence="1" id="KW-0732">Signal</keyword>